<dbReference type="AlphaFoldDB" id="A0A1X9N5Y1"/>
<organism evidence="1 2">
    <name type="scientific">Oceanicoccus sagamiensis</name>
    <dbReference type="NCBI Taxonomy" id="716816"/>
    <lineage>
        <taxon>Bacteria</taxon>
        <taxon>Pseudomonadati</taxon>
        <taxon>Pseudomonadota</taxon>
        <taxon>Gammaproteobacteria</taxon>
        <taxon>Cellvibrionales</taxon>
        <taxon>Spongiibacteraceae</taxon>
        <taxon>Oceanicoccus</taxon>
    </lineage>
</organism>
<dbReference type="RefSeq" id="WP_085756769.1">
    <property type="nucleotide sequence ID" value="NZ_CP019343.1"/>
</dbReference>
<keyword evidence="2" id="KW-1185">Reference proteome</keyword>
<dbReference type="Proteomes" id="UP000193450">
    <property type="component" value="Chromosome"/>
</dbReference>
<accession>A0A1X9N5Y1</accession>
<sequence length="114" mass="12700">MNLSQSLIARVLLALLLLQTVAVDAGLPLFELSEADHQHSEHAADHEHQLAAQDHSDQSCNDNCHCLCSHLGTTSDITSYPLQGYRSVQLFYYQQYRSTITSNLLRPPIALLVI</sequence>
<reference evidence="1 2" key="1">
    <citation type="submission" date="2016-11" db="EMBL/GenBank/DDBJ databases">
        <title>Trade-off between light-utilization and light-protection in marine flavobacteria.</title>
        <authorList>
            <person name="Kumagai Y."/>
        </authorList>
    </citation>
    <scope>NUCLEOTIDE SEQUENCE [LARGE SCALE GENOMIC DNA]</scope>
    <source>
        <strain evidence="1 2">NBRC 107125</strain>
    </source>
</reference>
<name>A0A1X9N5Y1_9GAMM</name>
<dbReference type="KEGG" id="osg:BST96_00265"/>
<proteinExistence type="predicted"/>
<protein>
    <submittedName>
        <fullName evidence="1">Uncharacterized protein</fullName>
    </submittedName>
</protein>
<evidence type="ECO:0000313" key="1">
    <source>
        <dbReference type="EMBL" id="ARN72681.1"/>
    </source>
</evidence>
<dbReference type="STRING" id="716816.BST96_00265"/>
<dbReference type="EMBL" id="CP019343">
    <property type="protein sequence ID" value="ARN72681.1"/>
    <property type="molecule type" value="Genomic_DNA"/>
</dbReference>
<evidence type="ECO:0000313" key="2">
    <source>
        <dbReference type="Proteomes" id="UP000193450"/>
    </source>
</evidence>
<gene>
    <name evidence="1" type="ORF">BST96_00265</name>
</gene>